<keyword evidence="2" id="KW-1185">Reference proteome</keyword>
<protein>
    <submittedName>
        <fullName evidence="1">Uncharacterized protein</fullName>
    </submittedName>
</protein>
<evidence type="ECO:0000313" key="1">
    <source>
        <dbReference type="EMBL" id="GAB49491.1"/>
    </source>
</evidence>
<dbReference type="Proteomes" id="UP000004367">
    <property type="component" value="Unassembled WGS sequence"/>
</dbReference>
<accession>H5UUT3</accession>
<organism evidence="1 2">
    <name type="scientific">Mobilicoccus pelagius NBRC 104925</name>
    <dbReference type="NCBI Taxonomy" id="1089455"/>
    <lineage>
        <taxon>Bacteria</taxon>
        <taxon>Bacillati</taxon>
        <taxon>Actinomycetota</taxon>
        <taxon>Actinomycetes</taxon>
        <taxon>Micrococcales</taxon>
        <taxon>Dermatophilaceae</taxon>
        <taxon>Mobilicoccus</taxon>
    </lineage>
</organism>
<sequence>MFDTIETGGSLVMDCGTCPVAGRACEDCAVRVLLDAPVTGLALDPVERRAVDVFVGAGLIGASEAALLTAEVQPWEGVRAAG</sequence>
<name>H5UUT3_9MICO</name>
<gene>
    <name evidence="1" type="ORF">MOPEL_130_00980</name>
</gene>
<proteinExistence type="predicted"/>
<dbReference type="EMBL" id="BAFE01000089">
    <property type="protein sequence ID" value="GAB49491.1"/>
    <property type="molecule type" value="Genomic_DNA"/>
</dbReference>
<evidence type="ECO:0000313" key="2">
    <source>
        <dbReference type="Proteomes" id="UP000004367"/>
    </source>
</evidence>
<reference evidence="1 2" key="1">
    <citation type="submission" date="2012-02" db="EMBL/GenBank/DDBJ databases">
        <title>Whole genome shotgun sequence of Mobilicoccus pelagius NBRC 104925.</title>
        <authorList>
            <person name="Yoshida Y."/>
            <person name="Hosoyama A."/>
            <person name="Tsuchikane K."/>
            <person name="Katsumata H."/>
            <person name="Yamazaki S."/>
            <person name="Fujita N."/>
        </authorList>
    </citation>
    <scope>NUCLEOTIDE SEQUENCE [LARGE SCALE GENOMIC DNA]</scope>
    <source>
        <strain evidence="1 2">NBRC 104925</strain>
    </source>
</reference>
<dbReference type="AlphaFoldDB" id="H5UUT3"/>
<dbReference type="eggNOG" id="ENOG5031QXT">
    <property type="taxonomic scope" value="Bacteria"/>
</dbReference>
<dbReference type="RefSeq" id="WP_009483334.1">
    <property type="nucleotide sequence ID" value="NZ_BAFE01000089.1"/>
</dbReference>
<comment type="caution">
    <text evidence="1">The sequence shown here is derived from an EMBL/GenBank/DDBJ whole genome shotgun (WGS) entry which is preliminary data.</text>
</comment>
<dbReference type="STRING" id="1089455.MOPEL_130_00980"/>